<evidence type="ECO:0000256" key="3">
    <source>
        <dbReference type="SAM" id="Phobius"/>
    </source>
</evidence>
<keyword evidence="3" id="KW-1133">Transmembrane helix</keyword>
<keyword evidence="2 3" id="KW-0472">Membrane</keyword>
<dbReference type="PANTHER" id="PTHR37042:SF4">
    <property type="entry name" value="OUTER MEMBRANE PROTEIN RV1973"/>
    <property type="match status" value="1"/>
</dbReference>
<accession>A0A554SBB9</accession>
<name>A0A554SBB9_9ACTN</name>
<keyword evidence="5" id="KW-1185">Reference proteome</keyword>
<dbReference type="EMBL" id="VLNT01000005">
    <property type="protein sequence ID" value="TSD63627.1"/>
    <property type="molecule type" value="Genomic_DNA"/>
</dbReference>
<reference evidence="4 5" key="1">
    <citation type="submission" date="2019-07" db="EMBL/GenBank/DDBJ databases">
        <authorList>
            <person name="Zhao L.H."/>
        </authorList>
    </citation>
    <scope>NUCLEOTIDE SEQUENCE [LARGE SCALE GENOMIC DNA]</scope>
    <source>
        <strain evidence="4 5">Co35</strain>
    </source>
</reference>
<dbReference type="PANTHER" id="PTHR37042">
    <property type="entry name" value="OUTER MEMBRANE PROTEIN RV1973"/>
    <property type="match status" value="1"/>
</dbReference>
<organism evidence="4 5">
    <name type="scientific">Aeromicrobium piscarium</name>
    <dbReference type="NCBI Taxonomy" id="2590901"/>
    <lineage>
        <taxon>Bacteria</taxon>
        <taxon>Bacillati</taxon>
        <taxon>Actinomycetota</taxon>
        <taxon>Actinomycetes</taxon>
        <taxon>Propionibacteriales</taxon>
        <taxon>Nocardioidaceae</taxon>
        <taxon>Aeromicrobium</taxon>
    </lineage>
</organism>
<comment type="caution">
    <text evidence="4">The sequence shown here is derived from an EMBL/GenBank/DDBJ whole genome shotgun (WGS) entry which is preliminary data.</text>
</comment>
<dbReference type="AlphaFoldDB" id="A0A554SBB9"/>
<dbReference type="RefSeq" id="WP_143912998.1">
    <property type="nucleotide sequence ID" value="NZ_VLNT01000005.1"/>
</dbReference>
<evidence type="ECO:0000256" key="2">
    <source>
        <dbReference type="ARBA" id="ARBA00023136"/>
    </source>
</evidence>
<evidence type="ECO:0008006" key="6">
    <source>
        <dbReference type="Google" id="ProtNLM"/>
    </source>
</evidence>
<keyword evidence="3" id="KW-0812">Transmembrane</keyword>
<evidence type="ECO:0000313" key="4">
    <source>
        <dbReference type="EMBL" id="TSD63627.1"/>
    </source>
</evidence>
<sequence length="185" mass="19594">MSAETTRGGWTWWATLVGVVLALIGAVLIGFGGRLAGASEASGTASAVSVSQDFAVAYNTYDVADPDDYKSRLEGLLTDEYREQAFEVIDAIFQALAEKEQTSGDADVLAVGIPVIDDDSAQTLVAVDATISNTDVEDAGVQRHFRWKLSLVREDGDWKVDGFESVASVEAEATPDGVQDGGESQ</sequence>
<dbReference type="GO" id="GO:0016020">
    <property type="term" value="C:membrane"/>
    <property type="evidence" value="ECO:0007669"/>
    <property type="project" value="UniProtKB-SubCell"/>
</dbReference>
<dbReference type="OrthoDB" id="3746626at2"/>
<comment type="subcellular location">
    <subcellularLocation>
        <location evidence="1">Membrane</location>
    </subcellularLocation>
</comment>
<evidence type="ECO:0000256" key="1">
    <source>
        <dbReference type="ARBA" id="ARBA00004370"/>
    </source>
</evidence>
<feature type="transmembrane region" description="Helical" evidence="3">
    <location>
        <begin position="12"/>
        <end position="31"/>
    </location>
</feature>
<proteinExistence type="predicted"/>
<dbReference type="Proteomes" id="UP000316988">
    <property type="component" value="Unassembled WGS sequence"/>
</dbReference>
<gene>
    <name evidence="4" type="ORF">FNM00_08420</name>
</gene>
<protein>
    <recommendedName>
        <fullName evidence="6">Mce-associated membrane protein</fullName>
    </recommendedName>
</protein>
<evidence type="ECO:0000313" key="5">
    <source>
        <dbReference type="Proteomes" id="UP000316988"/>
    </source>
</evidence>